<dbReference type="EMBL" id="BPQH01000002">
    <property type="protein sequence ID" value="GJD47897.1"/>
    <property type="molecule type" value="Genomic_DNA"/>
</dbReference>
<comment type="caution">
    <text evidence="2">The sequence shown here is derived from an EMBL/GenBank/DDBJ whole genome shotgun (WGS) entry which is preliminary data.</text>
</comment>
<name>A0ABQ4QRS1_9HYPH</name>
<feature type="transmembrane region" description="Helical" evidence="1">
    <location>
        <begin position="189"/>
        <end position="207"/>
    </location>
</feature>
<protein>
    <recommendedName>
        <fullName evidence="4">DUF2269 family protein</fullName>
    </recommendedName>
</protein>
<feature type="transmembrane region" description="Helical" evidence="1">
    <location>
        <begin position="64"/>
        <end position="86"/>
    </location>
</feature>
<keyword evidence="1" id="KW-0472">Membrane</keyword>
<organism evidence="2 3">
    <name type="scientific">Methylobacterium crusticola</name>
    <dbReference type="NCBI Taxonomy" id="1697972"/>
    <lineage>
        <taxon>Bacteria</taxon>
        <taxon>Pseudomonadati</taxon>
        <taxon>Pseudomonadota</taxon>
        <taxon>Alphaproteobacteria</taxon>
        <taxon>Hyphomicrobiales</taxon>
        <taxon>Methylobacteriaceae</taxon>
        <taxon>Methylobacterium</taxon>
    </lineage>
</organism>
<reference evidence="2" key="2">
    <citation type="submission" date="2021-08" db="EMBL/GenBank/DDBJ databases">
        <authorList>
            <person name="Tani A."/>
            <person name="Ola A."/>
            <person name="Ogura Y."/>
            <person name="Katsura K."/>
            <person name="Hayashi T."/>
        </authorList>
    </citation>
    <scope>NUCLEOTIDE SEQUENCE</scope>
    <source>
        <strain evidence="2">KCTC 52305</strain>
    </source>
</reference>
<dbReference type="Proteomes" id="UP001055167">
    <property type="component" value="Unassembled WGS sequence"/>
</dbReference>
<keyword evidence="3" id="KW-1185">Reference proteome</keyword>
<proteinExistence type="predicted"/>
<feature type="transmembrane region" description="Helical" evidence="1">
    <location>
        <begin position="106"/>
        <end position="126"/>
    </location>
</feature>
<keyword evidence="1" id="KW-0812">Transmembrane</keyword>
<evidence type="ECO:0000313" key="3">
    <source>
        <dbReference type="Proteomes" id="UP001055167"/>
    </source>
</evidence>
<feature type="transmembrane region" description="Helical" evidence="1">
    <location>
        <begin position="138"/>
        <end position="156"/>
    </location>
</feature>
<keyword evidence="1" id="KW-1133">Transmembrane helix</keyword>
<evidence type="ECO:0000313" key="2">
    <source>
        <dbReference type="EMBL" id="GJD47897.1"/>
    </source>
</evidence>
<reference evidence="2" key="1">
    <citation type="journal article" date="2021" name="Front. Microbiol.">
        <title>Comprehensive Comparative Genomics and Phenotyping of Methylobacterium Species.</title>
        <authorList>
            <person name="Alessa O."/>
            <person name="Ogura Y."/>
            <person name="Fujitani Y."/>
            <person name="Takami H."/>
            <person name="Hayashi T."/>
            <person name="Sahin N."/>
            <person name="Tani A."/>
        </authorList>
    </citation>
    <scope>NUCLEOTIDE SEQUENCE</scope>
    <source>
        <strain evidence="2">KCTC 52305</strain>
    </source>
</reference>
<accession>A0ABQ4QRS1</accession>
<gene>
    <name evidence="2" type="ORF">OPKNFCMD_0609</name>
</gene>
<evidence type="ECO:0008006" key="4">
    <source>
        <dbReference type="Google" id="ProtNLM"/>
    </source>
</evidence>
<sequence>MDEIRAPLNCREAAAVPGRSRAGRRCRVGPGAGDPPISIPATALYCGFADPDDGSEPLRRLLKFLHTMGTIGLMGAMASLLVLLGVAPPPASLAGYALMRGAMSAVATWVFLPSLALTLFAGLLAVALTRAFHNAGWAWLKLVTGILMFEGGLVYVQGPMQQEAERSAAALAGRLDPATLAASLAAERGTLWVLLAVSTANVVLGIWRPRLTRSRAPALVPPAPP</sequence>
<evidence type="ECO:0000256" key="1">
    <source>
        <dbReference type="SAM" id="Phobius"/>
    </source>
</evidence>